<keyword evidence="3" id="KW-1185">Reference proteome</keyword>
<accession>A0A7I8K5X4</accession>
<reference evidence="2" key="1">
    <citation type="submission" date="2020-02" db="EMBL/GenBank/DDBJ databases">
        <authorList>
            <person name="Scholz U."/>
            <person name="Mascher M."/>
            <person name="Fiebig A."/>
        </authorList>
    </citation>
    <scope>NUCLEOTIDE SEQUENCE</scope>
</reference>
<evidence type="ECO:0000313" key="2">
    <source>
        <dbReference type="EMBL" id="CAA7391739.1"/>
    </source>
</evidence>
<evidence type="ECO:0000313" key="3">
    <source>
        <dbReference type="Proteomes" id="UP000663760"/>
    </source>
</evidence>
<dbReference type="EMBL" id="LR746265">
    <property type="protein sequence ID" value="CAA7391739.1"/>
    <property type="molecule type" value="Genomic_DNA"/>
</dbReference>
<feature type="region of interest" description="Disordered" evidence="1">
    <location>
        <begin position="1"/>
        <end position="28"/>
    </location>
</feature>
<gene>
    <name evidence="2" type="ORF">SI8410_02002985</name>
</gene>
<evidence type="ECO:0000256" key="1">
    <source>
        <dbReference type="SAM" id="MobiDB-lite"/>
    </source>
</evidence>
<feature type="compositionally biased region" description="Basic residues" evidence="1">
    <location>
        <begin position="1"/>
        <end position="10"/>
    </location>
</feature>
<protein>
    <submittedName>
        <fullName evidence="2">Uncharacterized protein</fullName>
    </submittedName>
</protein>
<proteinExistence type="predicted"/>
<sequence>MRKATTRQHPKFTIYLPTSNPPQRTGKF</sequence>
<dbReference type="Proteomes" id="UP000663760">
    <property type="component" value="Chromosome 2"/>
</dbReference>
<dbReference type="AlphaFoldDB" id="A0A7I8K5X4"/>
<feature type="compositionally biased region" description="Polar residues" evidence="1">
    <location>
        <begin position="16"/>
        <end position="28"/>
    </location>
</feature>
<name>A0A7I8K5X4_SPIIN</name>
<organism evidence="2 3">
    <name type="scientific">Spirodela intermedia</name>
    <name type="common">Intermediate duckweed</name>
    <dbReference type="NCBI Taxonomy" id="51605"/>
    <lineage>
        <taxon>Eukaryota</taxon>
        <taxon>Viridiplantae</taxon>
        <taxon>Streptophyta</taxon>
        <taxon>Embryophyta</taxon>
        <taxon>Tracheophyta</taxon>
        <taxon>Spermatophyta</taxon>
        <taxon>Magnoliopsida</taxon>
        <taxon>Liliopsida</taxon>
        <taxon>Araceae</taxon>
        <taxon>Lemnoideae</taxon>
        <taxon>Spirodela</taxon>
    </lineage>
</organism>